<dbReference type="Pfam" id="PF00078">
    <property type="entry name" value="RVT_1"/>
    <property type="match status" value="1"/>
</dbReference>
<reference evidence="2" key="4">
    <citation type="submission" date="2025-08" db="UniProtKB">
        <authorList>
            <consortium name="Ensembl"/>
        </authorList>
    </citation>
    <scope>IDENTIFICATION</scope>
</reference>
<dbReference type="Ensembl" id="ENSCMIT00000043587.1">
    <property type="protein sequence ID" value="ENSCMIP00000042966.1"/>
    <property type="gene ID" value="ENSCMIG00000017850.1"/>
</dbReference>
<keyword evidence="3" id="KW-1185">Reference proteome</keyword>
<name>A0A4W3JV10_CALMI</name>
<evidence type="ECO:0000259" key="1">
    <source>
        <dbReference type="PROSITE" id="PS50878"/>
    </source>
</evidence>
<dbReference type="InterPro" id="IPR043502">
    <property type="entry name" value="DNA/RNA_pol_sf"/>
</dbReference>
<dbReference type="PANTHER" id="PTHR33332">
    <property type="entry name" value="REVERSE TRANSCRIPTASE DOMAIN-CONTAINING PROTEIN"/>
    <property type="match status" value="1"/>
</dbReference>
<reference evidence="3" key="3">
    <citation type="journal article" date="2014" name="Nature">
        <title>Elephant shark genome provides unique insights into gnathostome evolution.</title>
        <authorList>
            <consortium name="International Elephant Shark Genome Sequencing Consortium"/>
            <person name="Venkatesh B."/>
            <person name="Lee A.P."/>
            <person name="Ravi V."/>
            <person name="Maurya A.K."/>
            <person name="Lian M.M."/>
            <person name="Swann J.B."/>
            <person name="Ohta Y."/>
            <person name="Flajnik M.F."/>
            <person name="Sutoh Y."/>
            <person name="Kasahara M."/>
            <person name="Hoon S."/>
            <person name="Gangu V."/>
            <person name="Roy S.W."/>
            <person name="Irimia M."/>
            <person name="Korzh V."/>
            <person name="Kondrychyn I."/>
            <person name="Lim Z.W."/>
            <person name="Tay B.H."/>
            <person name="Tohari S."/>
            <person name="Kong K.W."/>
            <person name="Ho S."/>
            <person name="Lorente-Galdos B."/>
            <person name="Quilez J."/>
            <person name="Marques-Bonet T."/>
            <person name="Raney B.J."/>
            <person name="Ingham P.W."/>
            <person name="Tay A."/>
            <person name="Hillier L.W."/>
            <person name="Minx P."/>
            <person name="Boehm T."/>
            <person name="Wilson R.K."/>
            <person name="Brenner S."/>
            <person name="Warren W.C."/>
        </authorList>
    </citation>
    <scope>NUCLEOTIDE SEQUENCE [LARGE SCALE GENOMIC DNA]</scope>
</reference>
<feature type="domain" description="Reverse transcriptase" evidence="1">
    <location>
        <begin position="1"/>
        <end position="181"/>
    </location>
</feature>
<dbReference type="Proteomes" id="UP000314986">
    <property type="component" value="Unassembled WGS sequence"/>
</dbReference>
<dbReference type="GeneTree" id="ENSGT01010000222343"/>
<dbReference type="InterPro" id="IPR000477">
    <property type="entry name" value="RT_dom"/>
</dbReference>
<reference evidence="3" key="2">
    <citation type="journal article" date="2007" name="PLoS Biol.">
        <title>Survey sequencing and comparative analysis of the elephant shark (Callorhinchus milii) genome.</title>
        <authorList>
            <person name="Venkatesh B."/>
            <person name="Kirkness E.F."/>
            <person name="Loh Y.H."/>
            <person name="Halpern A.L."/>
            <person name="Lee A.P."/>
            <person name="Johnson J."/>
            <person name="Dandona N."/>
            <person name="Viswanathan L.D."/>
            <person name="Tay A."/>
            <person name="Venter J.C."/>
            <person name="Strausberg R.L."/>
            <person name="Brenner S."/>
        </authorList>
    </citation>
    <scope>NUCLEOTIDE SEQUENCE [LARGE SCALE GENOMIC DNA]</scope>
</reference>
<protein>
    <recommendedName>
        <fullName evidence="1">Reverse transcriptase domain-containing protein</fullName>
    </recommendedName>
</protein>
<dbReference type="PROSITE" id="PS50878">
    <property type="entry name" value="RT_POL"/>
    <property type="match status" value="1"/>
</dbReference>
<accession>A0A4W3JV10</accession>
<reference evidence="3" key="1">
    <citation type="journal article" date="2006" name="Science">
        <title>Ancient noncoding elements conserved in the human genome.</title>
        <authorList>
            <person name="Venkatesh B."/>
            <person name="Kirkness E.F."/>
            <person name="Loh Y.H."/>
            <person name="Halpern A.L."/>
            <person name="Lee A.P."/>
            <person name="Johnson J."/>
            <person name="Dandona N."/>
            <person name="Viswanathan L.D."/>
            <person name="Tay A."/>
            <person name="Venter J.C."/>
            <person name="Strausberg R.L."/>
            <person name="Brenner S."/>
        </authorList>
    </citation>
    <scope>NUCLEOTIDE SEQUENCE [LARGE SCALE GENOMIC DNA]</scope>
</reference>
<dbReference type="AlphaFoldDB" id="A0A4W3JV10"/>
<dbReference type="InParanoid" id="A0A4W3JV10"/>
<dbReference type="SUPFAM" id="SSF56672">
    <property type="entry name" value="DNA/RNA polymerases"/>
    <property type="match status" value="1"/>
</dbReference>
<evidence type="ECO:0000313" key="3">
    <source>
        <dbReference type="Proteomes" id="UP000314986"/>
    </source>
</evidence>
<proteinExistence type="predicted"/>
<dbReference type="STRING" id="7868.ENSCMIP00000042966"/>
<evidence type="ECO:0000313" key="2">
    <source>
        <dbReference type="Ensembl" id="ENSCMIP00000042966.1"/>
    </source>
</evidence>
<reference evidence="2" key="5">
    <citation type="submission" date="2025-09" db="UniProtKB">
        <authorList>
            <consortium name="Ensembl"/>
        </authorList>
    </citation>
    <scope>IDENTIFICATION</scope>
</reference>
<dbReference type="OMA" id="PHICNIA"/>
<sequence>MTNNILFICDQSSLCLLVLHDISAAFDTVYHSILLHRLSSHLNLQGSVLEWFRSYLSHNLLFVSANRFSTSPHRVLCGVPQGSFRSLLLFNLYMLPLGDIIHRHGVNFHMYADGTQLYLSASTLDSRTTDFLTDCLSDIKSWMRANFLQLNVSKTEALLIGSRQHLSTSGTGSINIHGCTLHLNKPVRNLDILFDPQLSFLPHIHAMTCSAFPHICNIAQFATASPLRPPKNSHYTHSSP</sequence>
<organism evidence="2 3">
    <name type="scientific">Callorhinchus milii</name>
    <name type="common">Ghost shark</name>
    <dbReference type="NCBI Taxonomy" id="7868"/>
    <lineage>
        <taxon>Eukaryota</taxon>
        <taxon>Metazoa</taxon>
        <taxon>Chordata</taxon>
        <taxon>Craniata</taxon>
        <taxon>Vertebrata</taxon>
        <taxon>Chondrichthyes</taxon>
        <taxon>Holocephali</taxon>
        <taxon>Chimaeriformes</taxon>
        <taxon>Callorhinchidae</taxon>
        <taxon>Callorhinchus</taxon>
    </lineage>
</organism>